<organism evidence="1 2">
    <name type="scientific">Calidithermus terrae</name>
    <dbReference type="NCBI Taxonomy" id="1408545"/>
    <lineage>
        <taxon>Bacteria</taxon>
        <taxon>Thermotogati</taxon>
        <taxon>Deinococcota</taxon>
        <taxon>Deinococci</taxon>
        <taxon>Thermales</taxon>
        <taxon>Thermaceae</taxon>
        <taxon>Calidithermus</taxon>
    </lineage>
</organism>
<dbReference type="AlphaFoldDB" id="A0A399EED7"/>
<evidence type="ECO:0000313" key="1">
    <source>
        <dbReference type="EMBL" id="RIH82695.1"/>
    </source>
</evidence>
<evidence type="ECO:0000313" key="2">
    <source>
        <dbReference type="Proteomes" id="UP000265715"/>
    </source>
</evidence>
<accession>A0A399EED7</accession>
<comment type="caution">
    <text evidence="1">The sequence shown here is derived from an EMBL/GenBank/DDBJ whole genome shotgun (WGS) entry which is preliminary data.</text>
</comment>
<gene>
    <name evidence="1" type="ORF">Mterra_02567</name>
</gene>
<dbReference type="Proteomes" id="UP000265715">
    <property type="component" value="Unassembled WGS sequence"/>
</dbReference>
<name>A0A399EED7_9DEIN</name>
<protein>
    <submittedName>
        <fullName evidence="1">Uncharacterized protein</fullName>
    </submittedName>
</protein>
<proteinExistence type="predicted"/>
<reference evidence="1 2" key="1">
    <citation type="submission" date="2018-08" db="EMBL/GenBank/DDBJ databases">
        <title>Meiothermus terrae DSM 26712 genome sequencing project.</title>
        <authorList>
            <person name="Da Costa M.S."/>
            <person name="Albuquerque L."/>
            <person name="Raposo P."/>
            <person name="Froufe H.J.C."/>
            <person name="Barroso C.S."/>
            <person name="Egas C."/>
        </authorList>
    </citation>
    <scope>NUCLEOTIDE SEQUENCE [LARGE SCALE GENOMIC DNA]</scope>
    <source>
        <strain evidence="1 2">DSM 26712</strain>
    </source>
</reference>
<keyword evidence="2" id="KW-1185">Reference proteome</keyword>
<dbReference type="EMBL" id="QXDL01000112">
    <property type="protein sequence ID" value="RIH82695.1"/>
    <property type="molecule type" value="Genomic_DNA"/>
</dbReference>
<sequence length="256" mass="26375">MGVALEQPQPPGALEPLARAVAQQHVHVRGVQEVRELAHQQAHDLLLAAGAVEGLGQALDDLELAQAGLERRPLVLRGEQGGGLEGVEPGGLERLGGEGVLARAVVEVDVGGHLAADEQRQVEVGPDALHALVAQGVLGRAGVGLLERRRDAQGEVGPGGDARLAAPPGLLVAVPGDDAGLAELQPKHLGGVAVQGDHAVAVVAPHDDGPALRPRDHLHRRAQEGGPEFFLPVPGQRLQGFQKSGVSAGNTHRSEV</sequence>